<dbReference type="AlphaFoldDB" id="A0A139GY06"/>
<organism evidence="2 3">
    <name type="scientific">Pseudocercospora eumusae</name>
    <dbReference type="NCBI Taxonomy" id="321146"/>
    <lineage>
        <taxon>Eukaryota</taxon>
        <taxon>Fungi</taxon>
        <taxon>Dikarya</taxon>
        <taxon>Ascomycota</taxon>
        <taxon>Pezizomycotina</taxon>
        <taxon>Dothideomycetes</taxon>
        <taxon>Dothideomycetidae</taxon>
        <taxon>Mycosphaerellales</taxon>
        <taxon>Mycosphaerellaceae</taxon>
        <taxon>Pseudocercospora</taxon>
    </lineage>
</organism>
<dbReference type="EMBL" id="LFZN01000234">
    <property type="protein sequence ID" value="KXS95070.1"/>
    <property type="molecule type" value="Genomic_DNA"/>
</dbReference>
<reference evidence="2 3" key="1">
    <citation type="submission" date="2015-07" db="EMBL/GenBank/DDBJ databases">
        <title>Comparative genomics of the Sigatoka disease complex on banana suggests a link between parallel evolutionary changes in Pseudocercospora fijiensis and Pseudocercospora eumusae and increased virulence on the banana host.</title>
        <authorList>
            <person name="Chang T.-C."/>
            <person name="Salvucci A."/>
            <person name="Crous P.W."/>
            <person name="Stergiopoulos I."/>
        </authorList>
    </citation>
    <scope>NUCLEOTIDE SEQUENCE [LARGE SCALE GENOMIC DNA]</scope>
    <source>
        <strain evidence="2 3">CBS 114824</strain>
    </source>
</reference>
<dbReference type="Proteomes" id="UP000070133">
    <property type="component" value="Unassembled WGS sequence"/>
</dbReference>
<protein>
    <submittedName>
        <fullName evidence="2">Uncharacterized protein</fullName>
    </submittedName>
</protein>
<evidence type="ECO:0000313" key="3">
    <source>
        <dbReference type="Proteomes" id="UP000070133"/>
    </source>
</evidence>
<evidence type="ECO:0000256" key="1">
    <source>
        <dbReference type="SAM" id="MobiDB-lite"/>
    </source>
</evidence>
<gene>
    <name evidence="2" type="ORF">AC578_9574</name>
</gene>
<feature type="compositionally biased region" description="Low complexity" evidence="1">
    <location>
        <begin position="143"/>
        <end position="153"/>
    </location>
</feature>
<evidence type="ECO:0000313" key="2">
    <source>
        <dbReference type="EMBL" id="KXS95070.1"/>
    </source>
</evidence>
<accession>A0A139GY06</accession>
<sequence>MLAPMVIRGVVIVAMASRRCSKSGTCSSDIQLYRRQANVGLNTGNMWLGIIHRYLRGPTSWNAHRKARSNGKNCPAAEDCDLGLFNCPLWQSTATLDEFHRRRRIMEDPSEEGMKASWGILYRQLHDTSELDPLPNPLHDYGSSVQSPSSVAASPPPASPPAYSPVDPFSPSSFANIDETVLLASGMPMDIDVETGASDSTSLTALAEDDTIITNLGNAGSWNGSAGMVGYNQNAYGDSNHPVYPAPRGTTTLGNDGGRAAHTRPAIQREPQVAYNMSSSVTRDLRCEMPSPSNPDSVPYPNPNDPINRPTPEWHILRAQMAHRNPSSPETGTATQHLQSALLLLEER</sequence>
<proteinExistence type="predicted"/>
<feature type="compositionally biased region" description="Pro residues" evidence="1">
    <location>
        <begin position="154"/>
        <end position="163"/>
    </location>
</feature>
<keyword evidence="3" id="KW-1185">Reference proteome</keyword>
<comment type="caution">
    <text evidence="2">The sequence shown here is derived from an EMBL/GenBank/DDBJ whole genome shotgun (WGS) entry which is preliminary data.</text>
</comment>
<name>A0A139GY06_9PEZI</name>
<feature type="region of interest" description="Disordered" evidence="1">
    <location>
        <begin position="132"/>
        <end position="165"/>
    </location>
</feature>